<evidence type="ECO:0000313" key="1">
    <source>
        <dbReference type="EMBL" id="SUM31627.1"/>
    </source>
</evidence>
<reference evidence="1 2" key="1">
    <citation type="submission" date="2018-06" db="EMBL/GenBank/DDBJ databases">
        <authorList>
            <consortium name="Pathogen Informatics"/>
            <person name="Doyle S."/>
        </authorList>
    </citation>
    <scope>NUCLEOTIDE SEQUENCE [LARGE SCALE GENOMIC DNA]</scope>
    <source>
        <strain evidence="1 2">NCTC12195</strain>
    </source>
</reference>
<gene>
    <name evidence="1" type="ORF">NCTC12195_01062</name>
</gene>
<proteinExistence type="predicted"/>
<sequence length="47" mass="5273">MKKTVSIVLIGINGYGRNYLEELLFKKNESIILNGVVDINAESSEFL</sequence>
<organism evidence="1 2">
    <name type="scientific">Staphylococcus gallinarum</name>
    <dbReference type="NCBI Taxonomy" id="1293"/>
    <lineage>
        <taxon>Bacteria</taxon>
        <taxon>Bacillati</taxon>
        <taxon>Bacillota</taxon>
        <taxon>Bacilli</taxon>
        <taxon>Bacillales</taxon>
        <taxon>Staphylococcaceae</taxon>
        <taxon>Staphylococcus</taxon>
    </lineage>
</organism>
<dbReference type="AlphaFoldDB" id="A0A380FBP6"/>
<name>A0A380FBP6_STAGA</name>
<dbReference type="EMBL" id="UHDK01000001">
    <property type="protein sequence ID" value="SUM31627.1"/>
    <property type="molecule type" value="Genomic_DNA"/>
</dbReference>
<accession>A0A380FBP6</accession>
<dbReference type="Proteomes" id="UP000255277">
    <property type="component" value="Unassembled WGS sequence"/>
</dbReference>
<evidence type="ECO:0000313" key="2">
    <source>
        <dbReference type="Proteomes" id="UP000255277"/>
    </source>
</evidence>
<protein>
    <submittedName>
        <fullName evidence="1">Uncharacterized protein</fullName>
    </submittedName>
</protein>